<dbReference type="Proteomes" id="UP001307889">
    <property type="component" value="Chromosome 17"/>
</dbReference>
<organism evidence="3 4">
    <name type="scientific">Nesidiocoris tenuis</name>
    <dbReference type="NCBI Taxonomy" id="355587"/>
    <lineage>
        <taxon>Eukaryota</taxon>
        <taxon>Metazoa</taxon>
        <taxon>Ecdysozoa</taxon>
        <taxon>Arthropoda</taxon>
        <taxon>Hexapoda</taxon>
        <taxon>Insecta</taxon>
        <taxon>Pterygota</taxon>
        <taxon>Neoptera</taxon>
        <taxon>Paraneoptera</taxon>
        <taxon>Hemiptera</taxon>
        <taxon>Heteroptera</taxon>
        <taxon>Panheteroptera</taxon>
        <taxon>Cimicomorpha</taxon>
        <taxon>Miridae</taxon>
        <taxon>Dicyphina</taxon>
        <taxon>Nesidiocoris</taxon>
    </lineage>
</organism>
<evidence type="ECO:0000313" key="4">
    <source>
        <dbReference type="Proteomes" id="UP001307889"/>
    </source>
</evidence>
<evidence type="ECO:0008006" key="5">
    <source>
        <dbReference type="Google" id="ProtNLM"/>
    </source>
</evidence>
<dbReference type="PANTHER" id="PTHR34649">
    <property type="entry name" value="CILIA- AND FLAGELLA-ASSOCIATED PROTEIN 99"/>
    <property type="match status" value="1"/>
</dbReference>
<reference evidence="3 4" key="1">
    <citation type="submission" date="2023-09" db="EMBL/GenBank/DDBJ databases">
        <title>Nesidiocoris tenuis whole genome shotgun sequence.</title>
        <authorList>
            <person name="Shibata T."/>
            <person name="Shimoda M."/>
            <person name="Kobayashi T."/>
            <person name="Uehara T."/>
        </authorList>
    </citation>
    <scope>NUCLEOTIDE SEQUENCE [LARGE SCALE GENOMIC DNA]</scope>
    <source>
        <strain evidence="3 4">Japan</strain>
    </source>
</reference>
<dbReference type="PANTHER" id="PTHR34649:SF1">
    <property type="entry name" value="CILIA- AND FLAGELLA-ASSOCIATED PROTEIN 99"/>
    <property type="match status" value="1"/>
</dbReference>
<feature type="compositionally biased region" description="Basic and acidic residues" evidence="2">
    <location>
        <begin position="26"/>
        <end position="37"/>
    </location>
</feature>
<name>A0ABN7BGG3_9HEMI</name>
<evidence type="ECO:0000313" key="3">
    <source>
        <dbReference type="EMBL" id="BET03465.1"/>
    </source>
</evidence>
<gene>
    <name evidence="3" type="ORF">NTJ_16283</name>
</gene>
<dbReference type="EMBL" id="AP028925">
    <property type="protein sequence ID" value="BET03465.1"/>
    <property type="molecule type" value="Genomic_DNA"/>
</dbReference>
<feature type="coiled-coil region" evidence="1">
    <location>
        <begin position="213"/>
        <end position="270"/>
    </location>
</feature>
<evidence type="ECO:0000256" key="2">
    <source>
        <dbReference type="SAM" id="MobiDB-lite"/>
    </source>
</evidence>
<dbReference type="InterPro" id="IPR039341">
    <property type="entry name" value="CFAP99"/>
</dbReference>
<proteinExistence type="predicted"/>
<evidence type="ECO:0000256" key="1">
    <source>
        <dbReference type="SAM" id="Coils"/>
    </source>
</evidence>
<accession>A0ABN7BGG3</accession>
<feature type="region of interest" description="Disordered" evidence="2">
    <location>
        <begin position="1"/>
        <end position="75"/>
    </location>
</feature>
<protein>
    <recommendedName>
        <fullName evidence="5">DUF4515 domain-containing protein</fullName>
    </recommendedName>
</protein>
<keyword evidence="4" id="KW-1185">Reference proteome</keyword>
<keyword evidence="1" id="KW-0175">Coiled coil</keyword>
<sequence>MSRERGKSFASSKSNLKNAKPRGTIKRSDATAEEILKPHATWCRPSKKSQAKEKIRTSKGTNETPKPPPPSEASKDCNCQNPYCQCGPCPPAKSATDGRDGVKKLKPTKSTNASILRDASIMLKQEEKHQRRIVELLSATGTYLDYEQYLEELRETQEREALVELEKKRLSGLLSHEEAILARKRVIEANVEKRKAYLEQKSVFERELELFRVRELEKIKESVEEVKEQYEKAKIAQNAVVRAKQKVARALNAELKVENEKRLLERERELERKIAAIREFKVLQQIRKEELNSKDEQMTKLLSVSMEELKARLALYKEQLREELIKNQNTIFEQKCRREMLKDAAANFVREARKCREKWKKDENLEKREKPAVQERVIVDENLNMLRHKLEQARMRRQSFQSKYRKYVL</sequence>